<keyword evidence="4" id="KW-0576">Peroxisome</keyword>
<organism evidence="7 8">
    <name type="scientific">Folsomia candida</name>
    <name type="common">Springtail</name>
    <dbReference type="NCBI Taxonomy" id="158441"/>
    <lineage>
        <taxon>Eukaryota</taxon>
        <taxon>Metazoa</taxon>
        <taxon>Ecdysozoa</taxon>
        <taxon>Arthropoda</taxon>
        <taxon>Hexapoda</taxon>
        <taxon>Collembola</taxon>
        <taxon>Entomobryomorpha</taxon>
        <taxon>Isotomoidea</taxon>
        <taxon>Isotomidae</taxon>
        <taxon>Proisotominae</taxon>
        <taxon>Folsomia</taxon>
    </lineage>
</organism>
<feature type="domain" description="AMP-binding enzyme C-terminal" evidence="6">
    <location>
        <begin position="451"/>
        <end position="536"/>
    </location>
</feature>
<dbReference type="GO" id="GO:0005777">
    <property type="term" value="C:peroxisome"/>
    <property type="evidence" value="ECO:0007669"/>
    <property type="project" value="UniProtKB-SubCell"/>
</dbReference>
<dbReference type="InterPro" id="IPR025110">
    <property type="entry name" value="AMP-bd_C"/>
</dbReference>
<dbReference type="Gene3D" id="3.40.50.12780">
    <property type="entry name" value="N-terminal domain of ligase-like"/>
    <property type="match status" value="1"/>
</dbReference>
<dbReference type="PANTHER" id="PTHR24096:SF149">
    <property type="entry name" value="AMP-BINDING DOMAIN-CONTAINING PROTEIN-RELATED"/>
    <property type="match status" value="1"/>
</dbReference>
<comment type="subcellular location">
    <subcellularLocation>
        <location evidence="1">Peroxisome</location>
    </subcellularLocation>
</comment>
<dbReference type="Proteomes" id="UP000198287">
    <property type="component" value="Unassembled WGS sequence"/>
</dbReference>
<evidence type="ECO:0000313" key="7">
    <source>
        <dbReference type="EMBL" id="OXA40905.1"/>
    </source>
</evidence>
<evidence type="ECO:0000256" key="3">
    <source>
        <dbReference type="ARBA" id="ARBA00022598"/>
    </source>
</evidence>
<keyword evidence="8" id="KW-1185">Reference proteome</keyword>
<keyword evidence="3 7" id="KW-0436">Ligase</keyword>
<evidence type="ECO:0000313" key="8">
    <source>
        <dbReference type="Proteomes" id="UP000198287"/>
    </source>
</evidence>
<name>A0A226D5R6_FOLCA</name>
<dbReference type="InterPro" id="IPR045851">
    <property type="entry name" value="AMP-bd_C_sf"/>
</dbReference>
<dbReference type="Pfam" id="PF13193">
    <property type="entry name" value="AMP-binding_C"/>
    <property type="match status" value="1"/>
</dbReference>
<reference evidence="7 8" key="1">
    <citation type="submission" date="2015-12" db="EMBL/GenBank/DDBJ databases">
        <title>The genome of Folsomia candida.</title>
        <authorList>
            <person name="Faddeeva A."/>
            <person name="Derks M.F."/>
            <person name="Anvar Y."/>
            <person name="Smit S."/>
            <person name="Van Straalen N."/>
            <person name="Roelofs D."/>
        </authorList>
    </citation>
    <scope>NUCLEOTIDE SEQUENCE [LARGE SCALE GENOMIC DNA]</scope>
    <source>
        <strain evidence="7 8">VU population</strain>
        <tissue evidence="7">Whole body</tissue>
    </source>
</reference>
<dbReference type="PROSITE" id="PS00455">
    <property type="entry name" value="AMP_BINDING"/>
    <property type="match status" value="1"/>
</dbReference>
<accession>A0A226D5R6</accession>
<dbReference type="SUPFAM" id="SSF56801">
    <property type="entry name" value="Acetyl-CoA synthetase-like"/>
    <property type="match status" value="1"/>
</dbReference>
<dbReference type="InterPro" id="IPR042099">
    <property type="entry name" value="ANL_N_sf"/>
</dbReference>
<feature type="domain" description="AMP-dependent synthetase/ligase" evidence="5">
    <location>
        <begin position="34"/>
        <end position="401"/>
    </location>
</feature>
<dbReference type="OMA" id="NEWIRAF"/>
<protein>
    <submittedName>
        <fullName evidence="7">Putative 4-coumarate--CoA ligase 3</fullName>
    </submittedName>
</protein>
<evidence type="ECO:0000256" key="2">
    <source>
        <dbReference type="ARBA" id="ARBA00006432"/>
    </source>
</evidence>
<dbReference type="Gene3D" id="3.30.300.30">
    <property type="match status" value="1"/>
</dbReference>
<evidence type="ECO:0000256" key="4">
    <source>
        <dbReference type="ARBA" id="ARBA00023140"/>
    </source>
</evidence>
<dbReference type="EMBL" id="LNIX01000031">
    <property type="protein sequence ID" value="OXA40905.1"/>
    <property type="molecule type" value="Genomic_DNA"/>
</dbReference>
<dbReference type="STRING" id="158441.A0A226D5R6"/>
<evidence type="ECO:0000259" key="6">
    <source>
        <dbReference type="Pfam" id="PF13193"/>
    </source>
</evidence>
<sequence>MDQFCNVADFIESKVKSHLEKGNSGIWITDGSTNASSTYQEVLNLSKNVTLNLVLMGFKKGDIVIYSATEDVHLLHIFFLGVWRAGGAVRSIYPDETEETFMEKLAESDCKWVLCNGGDVEKWNRAGKLLASNCVTIISTGAVKTEGCLGLGSLCSGFEVKGMENEMKIALNKNYDGDDIALILPTSGTTGKSKGGVYTHKTLIAHFRALERFPMADQPDKTALVIARITHGGGCALSLAQLVNGQRLVVLSVFNNASILRTIEMWNPQGIFTVTNIFLKMANEPDLVKFDTSSIKYVITTGLSTGQSFEAEMKEKFPSLKEVIMFYGMTECAPISTSMDIWGTGPIKNYAGFENLTGSVGKAFPGVEITIRDGQTGNIVEENGIVGEVWVKTDWMISGYFKNDVATKSTIKDGVLNTGDIGYFDQTGFLCLVDRAKETFKYQSNHISPSEIEQIVASHPAVAQVCVVSVPASDGGGEVPRAFVVLRHEFAKYTVQEKDALATKIKEMAHGKLATYKYLRGGLIILDEIPRGKAGKIDKTALKGIHLCQQE</sequence>
<evidence type="ECO:0000259" key="5">
    <source>
        <dbReference type="Pfam" id="PF00501"/>
    </source>
</evidence>
<dbReference type="PANTHER" id="PTHR24096">
    <property type="entry name" value="LONG-CHAIN-FATTY-ACID--COA LIGASE"/>
    <property type="match status" value="1"/>
</dbReference>
<dbReference type="GO" id="GO:0016405">
    <property type="term" value="F:CoA-ligase activity"/>
    <property type="evidence" value="ECO:0007669"/>
    <property type="project" value="TreeGrafter"/>
</dbReference>
<evidence type="ECO:0000256" key="1">
    <source>
        <dbReference type="ARBA" id="ARBA00004275"/>
    </source>
</evidence>
<comment type="caution">
    <text evidence="7">The sequence shown here is derived from an EMBL/GenBank/DDBJ whole genome shotgun (WGS) entry which is preliminary data.</text>
</comment>
<comment type="similarity">
    <text evidence="2">Belongs to the ATP-dependent AMP-binding enzyme family.</text>
</comment>
<dbReference type="Pfam" id="PF00501">
    <property type="entry name" value="AMP-binding"/>
    <property type="match status" value="1"/>
</dbReference>
<dbReference type="OrthoDB" id="10253869at2759"/>
<gene>
    <name evidence="7" type="ORF">Fcan01_24356</name>
</gene>
<dbReference type="AlphaFoldDB" id="A0A226D5R6"/>
<dbReference type="InterPro" id="IPR020845">
    <property type="entry name" value="AMP-binding_CS"/>
</dbReference>
<dbReference type="InterPro" id="IPR000873">
    <property type="entry name" value="AMP-dep_synth/lig_dom"/>
</dbReference>
<proteinExistence type="inferred from homology"/>